<dbReference type="SMART" id="SM00063">
    <property type="entry name" value="FRI"/>
    <property type="match status" value="1"/>
</dbReference>
<evidence type="ECO:0000313" key="12">
    <source>
        <dbReference type="EnsemblMetazoa" id="XP_020909583.1"/>
    </source>
</evidence>
<dbReference type="GeneID" id="110247493"/>
<dbReference type="GO" id="GO:0005576">
    <property type="term" value="C:extracellular region"/>
    <property type="evidence" value="ECO:0007669"/>
    <property type="project" value="UniProtKB-SubCell"/>
</dbReference>
<dbReference type="GO" id="GO:0035567">
    <property type="term" value="P:non-canonical Wnt signaling pathway"/>
    <property type="evidence" value="ECO:0007669"/>
    <property type="project" value="TreeGrafter"/>
</dbReference>
<dbReference type="PROSITE" id="PS50189">
    <property type="entry name" value="NTR"/>
    <property type="match status" value="1"/>
</dbReference>
<feature type="disulfide bond" evidence="8">
    <location>
        <begin position="76"/>
        <end position="114"/>
    </location>
</feature>
<keyword evidence="6" id="KW-0221">Differentiation</keyword>
<feature type="chain" id="PRO_5037892671" evidence="9">
    <location>
        <begin position="21"/>
        <end position="309"/>
    </location>
</feature>
<evidence type="ECO:0000313" key="13">
    <source>
        <dbReference type="Proteomes" id="UP000887567"/>
    </source>
</evidence>
<feature type="domain" description="FZ" evidence="10">
    <location>
        <begin position="28"/>
        <end position="145"/>
    </location>
</feature>
<evidence type="ECO:0000256" key="7">
    <source>
        <dbReference type="ARBA" id="ARBA00023157"/>
    </source>
</evidence>
<dbReference type="InterPro" id="IPR015526">
    <property type="entry name" value="Frizzled/SFRP"/>
</dbReference>
<proteinExistence type="inferred from homology"/>
<comment type="caution">
    <text evidence="8">Lacks conserved residue(s) required for the propagation of feature annotation.</text>
</comment>
<protein>
    <submittedName>
        <fullName evidence="12">Uncharacterized protein</fullName>
    </submittedName>
</protein>
<feature type="domain" description="NTR" evidence="11">
    <location>
        <begin position="172"/>
        <end position="296"/>
    </location>
</feature>
<dbReference type="Pfam" id="PF01392">
    <property type="entry name" value="Fz"/>
    <property type="match status" value="1"/>
</dbReference>
<dbReference type="InterPro" id="IPR018933">
    <property type="entry name" value="Netrin_module_non-TIMP"/>
</dbReference>
<sequence length="309" mass="36199">MQTFIPLCLAIWFLSCGSDAAYKVPNSCQIVNVSMCNSILPYNLTKLPNYRRQYTQTAVRDYLGSEDVTNLVKTNCSSDLVFFLCVLHLPICVKEFLAPVLPCQKLCEKVKEDCLPTIRNYGRDWPIDIECHKFPNYEKGVCIKRVVVHKNLKNDTSKHNGSGRNRKSKGPCKCKTDEKMKWSLLKFHDRAYDFVFIGRIVRISKNLTKDNHRQITFTNIHTFRRGKFKTNRIYVPSSCPCPYLKKNNYFVIMGREDQLRKKLVLNRKSFVFKIKRMKNMRKLKKLKHLALRQFLMSLNYMNNKSSNKG</sequence>
<dbReference type="SUPFAM" id="SSF63501">
    <property type="entry name" value="Frizzled cysteine-rich domain"/>
    <property type="match status" value="1"/>
</dbReference>
<dbReference type="OrthoDB" id="10053709at2759"/>
<accession>A0A913XTM5</accession>
<comment type="similarity">
    <text evidence="2">Belongs to the secreted frizzled-related protein (sFRP) family.</text>
</comment>
<dbReference type="InterPro" id="IPR020067">
    <property type="entry name" value="Frizzled_dom"/>
</dbReference>
<dbReference type="Pfam" id="PF01759">
    <property type="entry name" value="NTR"/>
    <property type="match status" value="1"/>
</dbReference>
<dbReference type="AlphaFoldDB" id="A0A913XTM5"/>
<keyword evidence="4" id="KW-0964">Secreted</keyword>
<keyword evidence="3" id="KW-0217">Developmental protein</keyword>
<dbReference type="Gene3D" id="2.40.50.120">
    <property type="match status" value="1"/>
</dbReference>
<name>A0A913XTM5_EXADI</name>
<organism evidence="12 13">
    <name type="scientific">Exaiptasia diaphana</name>
    <name type="common">Tropical sea anemone</name>
    <name type="synonym">Aiptasia pulchella</name>
    <dbReference type="NCBI Taxonomy" id="2652724"/>
    <lineage>
        <taxon>Eukaryota</taxon>
        <taxon>Metazoa</taxon>
        <taxon>Cnidaria</taxon>
        <taxon>Anthozoa</taxon>
        <taxon>Hexacorallia</taxon>
        <taxon>Actiniaria</taxon>
        <taxon>Aiptasiidae</taxon>
        <taxon>Exaiptasia</taxon>
    </lineage>
</organism>
<dbReference type="GO" id="GO:0042813">
    <property type="term" value="F:Wnt receptor activity"/>
    <property type="evidence" value="ECO:0007669"/>
    <property type="project" value="TreeGrafter"/>
</dbReference>
<evidence type="ECO:0000259" key="11">
    <source>
        <dbReference type="PROSITE" id="PS50189"/>
    </source>
</evidence>
<dbReference type="Gene3D" id="1.10.2000.10">
    <property type="entry name" value="Frizzled cysteine-rich domain"/>
    <property type="match status" value="1"/>
</dbReference>
<dbReference type="InterPro" id="IPR001134">
    <property type="entry name" value="Netrin_domain"/>
</dbReference>
<evidence type="ECO:0000256" key="3">
    <source>
        <dbReference type="ARBA" id="ARBA00022473"/>
    </source>
</evidence>
<dbReference type="GO" id="GO:0017147">
    <property type="term" value="F:Wnt-protein binding"/>
    <property type="evidence" value="ECO:0007669"/>
    <property type="project" value="TreeGrafter"/>
</dbReference>
<evidence type="ECO:0000256" key="8">
    <source>
        <dbReference type="PROSITE-ProRule" id="PRU00090"/>
    </source>
</evidence>
<feature type="disulfide bond" evidence="8">
    <location>
        <begin position="107"/>
        <end position="131"/>
    </location>
</feature>
<keyword evidence="7 8" id="KW-1015">Disulfide bond</keyword>
<dbReference type="InterPro" id="IPR008993">
    <property type="entry name" value="TIMP-like_OB-fold"/>
</dbReference>
<dbReference type="GO" id="GO:0005886">
    <property type="term" value="C:plasma membrane"/>
    <property type="evidence" value="ECO:0007669"/>
    <property type="project" value="TreeGrafter"/>
</dbReference>
<evidence type="ECO:0000256" key="2">
    <source>
        <dbReference type="ARBA" id="ARBA00010054"/>
    </source>
</evidence>
<evidence type="ECO:0000256" key="5">
    <source>
        <dbReference type="ARBA" id="ARBA00022687"/>
    </source>
</evidence>
<dbReference type="PANTHER" id="PTHR11309:SF47">
    <property type="entry name" value="FRIZZLED"/>
    <property type="match status" value="1"/>
</dbReference>
<dbReference type="PANTHER" id="PTHR11309">
    <property type="entry name" value="FRIZZLED"/>
    <property type="match status" value="1"/>
</dbReference>
<dbReference type="SUPFAM" id="SSF50242">
    <property type="entry name" value="TIMP-like"/>
    <property type="match status" value="1"/>
</dbReference>
<dbReference type="GO" id="GO:0030154">
    <property type="term" value="P:cell differentiation"/>
    <property type="evidence" value="ECO:0007669"/>
    <property type="project" value="UniProtKB-KW"/>
</dbReference>
<dbReference type="GO" id="GO:0060070">
    <property type="term" value="P:canonical Wnt signaling pathway"/>
    <property type="evidence" value="ECO:0007669"/>
    <property type="project" value="TreeGrafter"/>
</dbReference>
<keyword evidence="5" id="KW-0879">Wnt signaling pathway</keyword>
<feature type="signal peptide" evidence="9">
    <location>
        <begin position="1"/>
        <end position="20"/>
    </location>
</feature>
<reference evidence="12" key="1">
    <citation type="submission" date="2022-11" db="UniProtKB">
        <authorList>
            <consortium name="EnsemblMetazoa"/>
        </authorList>
    </citation>
    <scope>IDENTIFICATION</scope>
</reference>
<dbReference type="InterPro" id="IPR036790">
    <property type="entry name" value="Frizzled_dom_sf"/>
</dbReference>
<evidence type="ECO:0000256" key="1">
    <source>
        <dbReference type="ARBA" id="ARBA00004613"/>
    </source>
</evidence>
<dbReference type="OMA" id="NAERCKC"/>
<dbReference type="Proteomes" id="UP000887567">
    <property type="component" value="Unplaced"/>
</dbReference>
<evidence type="ECO:0000259" key="10">
    <source>
        <dbReference type="PROSITE" id="PS50038"/>
    </source>
</evidence>
<keyword evidence="13" id="KW-1185">Reference proteome</keyword>
<dbReference type="KEGG" id="epa:110247493"/>
<dbReference type="RefSeq" id="XP_020909583.1">
    <property type="nucleotide sequence ID" value="XM_021053924.2"/>
</dbReference>
<comment type="subcellular location">
    <subcellularLocation>
        <location evidence="1">Secreted</location>
    </subcellularLocation>
</comment>
<evidence type="ECO:0000256" key="9">
    <source>
        <dbReference type="SAM" id="SignalP"/>
    </source>
</evidence>
<keyword evidence="9" id="KW-0732">Signal</keyword>
<dbReference type="EnsemblMetazoa" id="XM_021053924.2">
    <property type="protein sequence ID" value="XP_020909583.1"/>
    <property type="gene ID" value="LOC110247493"/>
</dbReference>
<evidence type="ECO:0000256" key="4">
    <source>
        <dbReference type="ARBA" id="ARBA00022525"/>
    </source>
</evidence>
<evidence type="ECO:0000256" key="6">
    <source>
        <dbReference type="ARBA" id="ARBA00022782"/>
    </source>
</evidence>
<dbReference type="PROSITE" id="PS50038">
    <property type="entry name" value="FZ"/>
    <property type="match status" value="1"/>
</dbReference>